<dbReference type="SUPFAM" id="SSF57850">
    <property type="entry name" value="RING/U-box"/>
    <property type="match status" value="1"/>
</dbReference>
<keyword evidence="6" id="KW-0833">Ubl conjugation pathway</keyword>
<evidence type="ECO:0000256" key="5">
    <source>
        <dbReference type="ARBA" id="ARBA00022771"/>
    </source>
</evidence>
<dbReference type="PANTHER" id="PTHR15710:SF18">
    <property type="entry name" value="RING-TYPE E3 UBIQUITIN TRANSFERASE"/>
    <property type="match status" value="1"/>
</dbReference>
<protein>
    <recommendedName>
        <fullName evidence="2">RING-type E3 ubiquitin transferase</fullName>
        <ecNumber evidence="2">2.3.2.27</ecNumber>
    </recommendedName>
</protein>
<feature type="region of interest" description="Disordered" evidence="9">
    <location>
        <begin position="28"/>
        <end position="69"/>
    </location>
</feature>
<name>A0A6V7P5Z8_ANACO</name>
<dbReference type="Gene3D" id="3.30.40.10">
    <property type="entry name" value="Zinc/RING finger domain, C3HC4 (zinc finger)"/>
    <property type="match status" value="1"/>
</dbReference>
<comment type="catalytic activity">
    <reaction evidence="1">
        <text>S-ubiquitinyl-[E2 ubiquitin-conjugating enzyme]-L-cysteine + [acceptor protein]-L-lysine = [E2 ubiquitin-conjugating enzyme]-L-cysteine + N(6)-ubiquitinyl-[acceptor protein]-L-lysine.</text>
        <dbReference type="EC" id="2.3.2.27"/>
    </reaction>
</comment>
<keyword evidence="3" id="KW-0808">Transferase</keyword>
<evidence type="ECO:0000256" key="9">
    <source>
        <dbReference type="SAM" id="MobiDB-lite"/>
    </source>
</evidence>
<feature type="domain" description="RING-type" evidence="10">
    <location>
        <begin position="89"/>
        <end position="130"/>
    </location>
</feature>
<proteinExistence type="predicted"/>
<evidence type="ECO:0000256" key="3">
    <source>
        <dbReference type="ARBA" id="ARBA00022679"/>
    </source>
</evidence>
<dbReference type="GO" id="GO:0005737">
    <property type="term" value="C:cytoplasm"/>
    <property type="evidence" value="ECO:0007669"/>
    <property type="project" value="TreeGrafter"/>
</dbReference>
<dbReference type="PROSITE" id="PS50089">
    <property type="entry name" value="ZF_RING_2"/>
    <property type="match status" value="1"/>
</dbReference>
<evidence type="ECO:0000256" key="1">
    <source>
        <dbReference type="ARBA" id="ARBA00000900"/>
    </source>
</evidence>
<dbReference type="SMART" id="SM00184">
    <property type="entry name" value="RING"/>
    <property type="match status" value="1"/>
</dbReference>
<dbReference type="AlphaFoldDB" id="A0A6V7P5Z8"/>
<organism evidence="11">
    <name type="scientific">Ananas comosus var. bracteatus</name>
    <name type="common">red pineapple</name>
    <dbReference type="NCBI Taxonomy" id="296719"/>
    <lineage>
        <taxon>Eukaryota</taxon>
        <taxon>Viridiplantae</taxon>
        <taxon>Streptophyta</taxon>
        <taxon>Embryophyta</taxon>
        <taxon>Tracheophyta</taxon>
        <taxon>Spermatophyta</taxon>
        <taxon>Magnoliopsida</taxon>
        <taxon>Liliopsida</taxon>
        <taxon>Poales</taxon>
        <taxon>Bromeliaceae</taxon>
        <taxon>Bromelioideae</taxon>
        <taxon>Ananas</taxon>
    </lineage>
</organism>
<gene>
    <name evidence="11" type="ORF">CB5_LOCUS9431</name>
</gene>
<dbReference type="GO" id="GO:0008270">
    <property type="term" value="F:zinc ion binding"/>
    <property type="evidence" value="ECO:0007669"/>
    <property type="project" value="UniProtKB-KW"/>
</dbReference>
<dbReference type="GO" id="GO:0016567">
    <property type="term" value="P:protein ubiquitination"/>
    <property type="evidence" value="ECO:0007669"/>
    <property type="project" value="TreeGrafter"/>
</dbReference>
<dbReference type="GO" id="GO:0061630">
    <property type="term" value="F:ubiquitin protein ligase activity"/>
    <property type="evidence" value="ECO:0007669"/>
    <property type="project" value="UniProtKB-EC"/>
</dbReference>
<dbReference type="PANTHER" id="PTHR15710">
    <property type="entry name" value="E3 UBIQUITIN-PROTEIN LIGASE PRAJA"/>
    <property type="match status" value="1"/>
</dbReference>
<evidence type="ECO:0000256" key="4">
    <source>
        <dbReference type="ARBA" id="ARBA00022723"/>
    </source>
</evidence>
<dbReference type="Pfam" id="PF13639">
    <property type="entry name" value="zf-RING_2"/>
    <property type="match status" value="1"/>
</dbReference>
<keyword evidence="5 8" id="KW-0863">Zinc-finger</keyword>
<dbReference type="EC" id="2.3.2.27" evidence="2"/>
<dbReference type="EMBL" id="LR862145">
    <property type="protein sequence ID" value="CAD1826220.1"/>
    <property type="molecule type" value="Genomic_DNA"/>
</dbReference>
<evidence type="ECO:0000259" key="10">
    <source>
        <dbReference type="PROSITE" id="PS50089"/>
    </source>
</evidence>
<dbReference type="InterPro" id="IPR013083">
    <property type="entry name" value="Znf_RING/FYVE/PHD"/>
</dbReference>
<accession>A0A6V7P5Z8</accession>
<evidence type="ECO:0000256" key="6">
    <source>
        <dbReference type="ARBA" id="ARBA00022786"/>
    </source>
</evidence>
<keyword evidence="7" id="KW-0862">Zinc</keyword>
<evidence type="ECO:0000256" key="7">
    <source>
        <dbReference type="ARBA" id="ARBA00022833"/>
    </source>
</evidence>
<evidence type="ECO:0000256" key="8">
    <source>
        <dbReference type="PROSITE-ProRule" id="PRU00175"/>
    </source>
</evidence>
<keyword evidence="4" id="KW-0479">Metal-binding</keyword>
<evidence type="ECO:0000313" key="11">
    <source>
        <dbReference type="EMBL" id="CAD1826220.1"/>
    </source>
</evidence>
<dbReference type="FunFam" id="3.30.40.10:FF:000022">
    <property type="entry name" value="E3 ubiquitin-protein ligase RING1-like"/>
    <property type="match status" value="1"/>
</dbReference>
<reference evidence="11" key="1">
    <citation type="submission" date="2020-07" db="EMBL/GenBank/DDBJ databases">
        <authorList>
            <person name="Lin J."/>
        </authorList>
    </citation>
    <scope>NUCLEOTIDE SEQUENCE</scope>
</reference>
<dbReference type="InterPro" id="IPR001841">
    <property type="entry name" value="Znf_RING"/>
</dbReference>
<evidence type="ECO:0000256" key="2">
    <source>
        <dbReference type="ARBA" id="ARBA00012483"/>
    </source>
</evidence>
<sequence>MPPRRPHSLLHIFCPFCYGRFLHDIPTATPPPQRSVPPTVHPETTSPVRHRTSHRGAHPERPPGPAPAPASAIASIPTIFITDDRTLQCPVCKEEFAVGAEAREMPCEHVFHSECIVPWLTAHNSCPVCRFQLSGDGGSGGGSNDGLRDAGLNSWLGGNMMTTGLVGRPTIISIMMVIIITM</sequence>